<feature type="compositionally biased region" description="Acidic residues" evidence="1">
    <location>
        <begin position="1008"/>
        <end position="1022"/>
    </location>
</feature>
<feature type="compositionally biased region" description="Polar residues" evidence="1">
    <location>
        <begin position="223"/>
        <end position="241"/>
    </location>
</feature>
<feature type="region of interest" description="Disordered" evidence="1">
    <location>
        <begin position="1008"/>
        <end position="1028"/>
    </location>
</feature>
<feature type="compositionally biased region" description="Low complexity" evidence="1">
    <location>
        <begin position="513"/>
        <end position="524"/>
    </location>
</feature>
<feature type="compositionally biased region" description="Polar residues" evidence="1">
    <location>
        <begin position="944"/>
        <end position="954"/>
    </location>
</feature>
<dbReference type="EMBL" id="JAGTJR010000007">
    <property type="protein sequence ID" value="KAH7057109.1"/>
    <property type="molecule type" value="Genomic_DNA"/>
</dbReference>
<protein>
    <submittedName>
        <fullName evidence="2">Uncharacterized protein</fullName>
    </submittedName>
</protein>
<feature type="compositionally biased region" description="Polar residues" evidence="1">
    <location>
        <begin position="825"/>
        <end position="840"/>
    </location>
</feature>
<feature type="compositionally biased region" description="Low complexity" evidence="1">
    <location>
        <begin position="473"/>
        <end position="499"/>
    </location>
</feature>
<feature type="region of interest" description="Disordered" evidence="1">
    <location>
        <begin position="754"/>
        <end position="987"/>
    </location>
</feature>
<sequence length="1028" mass="110275">MSCQGPFTDVKVHTAKCSVCDRRNRNTLHKCVECGEQFCRNCFASLPPSKAHGPSDTLELDKPPNSKPDGYGPRASGSGSSSDDLTGSNAPHLHTSASNPTSSTTPRAQAPNSSTQRGVNDAGATISTSTGASASPVRNLPSKSSLAPASSAARPPSSPASHTGASRDLPPTHYGGSSSPDAARASPVHVLLAPADSPAPLRRSSRNRMQFTNFHVLNITEPTLDSGKTASDTSAPESTTADELLVVERPSVTPKRSQFAQLSNARASSPAPVRFHTLRSRSATSAALLDSSRRRLTGKAPGPKALSTTQAKEDLAAIKSPSIKLADIRKRVSSIQLTKPAHRLARTSTQHTTDHTLAMPATRAPLPGSATTVSDSSTSLDAHISIVIPHEDSNSNITVPSSFRPFGRRASADTPASGMSATLISPTTPLFSIATERITDDRVDDGAADLDFAACAIKKERSSITEDKPGSMQQRARAAGEAAGYHSASSPAGAFASPADVKMAEGAAQDDVPTSSSLSTPPSSDFDGGDKFGEGTTDPRPMEEEVDTATRAQSEASYDDETILTYTAPATRGHVSNRLRPRTFLLAPVIRLTRATARPTPQMNHAEPEDIDPRPQTTEWEAVVATLPLSEEFKRKQKVEEDSYEAPFSSLGLLEPSSPVLRRDLHPIGSQRDLPRELRWNDPWHNGGTRVAKAKRSSAMETPQNYSNEEYDFKSRAPPQPPSEPYPASRATYEAFDVSMEALVAPTALVHQRRGDFSTPSVPSSSPSSNIRSRPFSHDAPARNNARRLAENLRSANTPLQEVAPLTPLKRKHVRGGPKSLKPGRQSNVNNSSGCCSTADQHAPVPVPSTNSTRRRAPTDATSPYDIPSKRPKLNPRPGDENLPQQQMSRIDSQQPVQRVVTSSNQPILHKNFVPLTQQPGESGGTRPVASPTMRTRPAPSLPQELTSGRSPEMTTFPGFQRYNSDRSGSGSGAQQQQVYTPDRRTSLRGVRREGLVRRVVVDEEYDVERDGDVEMGEGEGNGEERRD</sequence>
<feature type="region of interest" description="Disordered" evidence="1">
    <location>
        <begin position="223"/>
        <end position="242"/>
    </location>
</feature>
<feature type="compositionally biased region" description="Low complexity" evidence="1">
    <location>
        <begin position="758"/>
        <end position="774"/>
    </location>
</feature>
<evidence type="ECO:0000313" key="2">
    <source>
        <dbReference type="EMBL" id="KAH7057109.1"/>
    </source>
</evidence>
<feature type="compositionally biased region" description="Polar residues" evidence="1">
    <location>
        <begin position="699"/>
        <end position="708"/>
    </location>
</feature>
<name>A0ABQ8GIK1_9PEZI</name>
<proteinExistence type="predicted"/>
<feature type="compositionally biased region" description="Low complexity" evidence="1">
    <location>
        <begin position="95"/>
        <end position="106"/>
    </location>
</feature>
<feature type="region of interest" description="Disordered" evidence="1">
    <location>
        <begin position="49"/>
        <end position="183"/>
    </location>
</feature>
<feature type="compositionally biased region" description="Low complexity" evidence="1">
    <location>
        <begin position="122"/>
        <end position="161"/>
    </location>
</feature>
<dbReference type="Proteomes" id="UP000774617">
    <property type="component" value="Unassembled WGS sequence"/>
</dbReference>
<accession>A0ABQ8GIK1</accession>
<evidence type="ECO:0000313" key="3">
    <source>
        <dbReference type="Proteomes" id="UP000774617"/>
    </source>
</evidence>
<feature type="region of interest" description="Disordered" evidence="1">
    <location>
        <begin position="679"/>
        <end position="728"/>
    </location>
</feature>
<evidence type="ECO:0000256" key="1">
    <source>
        <dbReference type="SAM" id="MobiDB-lite"/>
    </source>
</evidence>
<keyword evidence="3" id="KW-1185">Reference proteome</keyword>
<reference evidence="2 3" key="1">
    <citation type="journal article" date="2021" name="Nat. Commun.">
        <title>Genetic determinants of endophytism in the Arabidopsis root mycobiome.</title>
        <authorList>
            <person name="Mesny F."/>
            <person name="Miyauchi S."/>
            <person name="Thiergart T."/>
            <person name="Pickel B."/>
            <person name="Atanasova L."/>
            <person name="Karlsson M."/>
            <person name="Huettel B."/>
            <person name="Barry K.W."/>
            <person name="Haridas S."/>
            <person name="Chen C."/>
            <person name="Bauer D."/>
            <person name="Andreopoulos W."/>
            <person name="Pangilinan J."/>
            <person name="LaButti K."/>
            <person name="Riley R."/>
            <person name="Lipzen A."/>
            <person name="Clum A."/>
            <person name="Drula E."/>
            <person name="Henrissat B."/>
            <person name="Kohler A."/>
            <person name="Grigoriev I.V."/>
            <person name="Martin F.M."/>
            <person name="Hacquard S."/>
        </authorList>
    </citation>
    <scope>NUCLEOTIDE SEQUENCE [LARGE SCALE GENOMIC DNA]</scope>
    <source>
        <strain evidence="2 3">MPI-SDFR-AT-0080</strain>
    </source>
</reference>
<organism evidence="2 3">
    <name type="scientific">Macrophomina phaseolina</name>
    <dbReference type="NCBI Taxonomy" id="35725"/>
    <lineage>
        <taxon>Eukaryota</taxon>
        <taxon>Fungi</taxon>
        <taxon>Dikarya</taxon>
        <taxon>Ascomycota</taxon>
        <taxon>Pezizomycotina</taxon>
        <taxon>Dothideomycetes</taxon>
        <taxon>Dothideomycetes incertae sedis</taxon>
        <taxon>Botryosphaeriales</taxon>
        <taxon>Botryosphaeriaceae</taxon>
        <taxon>Macrophomina</taxon>
    </lineage>
</organism>
<gene>
    <name evidence="2" type="ORF">B0J12DRAFT_403701</name>
</gene>
<feature type="compositionally biased region" description="Polar residues" evidence="1">
    <location>
        <begin position="883"/>
        <end position="907"/>
    </location>
</feature>
<comment type="caution">
    <text evidence="2">The sequence shown here is derived from an EMBL/GenBank/DDBJ whole genome shotgun (WGS) entry which is preliminary data.</text>
</comment>
<feature type="region of interest" description="Disordered" evidence="1">
    <location>
        <begin position="463"/>
        <end position="564"/>
    </location>
</feature>